<protein>
    <recommendedName>
        <fullName evidence="4">DUF3147 family protein</fullName>
    </recommendedName>
</protein>
<evidence type="ECO:0000313" key="3">
    <source>
        <dbReference type="Proteomes" id="UP000465062"/>
    </source>
</evidence>
<keyword evidence="1" id="KW-0812">Transmembrane</keyword>
<evidence type="ECO:0000313" key="2">
    <source>
        <dbReference type="EMBL" id="QHE62482.1"/>
    </source>
</evidence>
<dbReference type="AlphaFoldDB" id="A0A6I6UU28"/>
<organism evidence="2 3">
    <name type="scientific">Rossellomorea vietnamensis</name>
    <dbReference type="NCBI Taxonomy" id="218284"/>
    <lineage>
        <taxon>Bacteria</taxon>
        <taxon>Bacillati</taxon>
        <taxon>Bacillota</taxon>
        <taxon>Bacilli</taxon>
        <taxon>Bacillales</taxon>
        <taxon>Bacillaceae</taxon>
        <taxon>Rossellomorea</taxon>
    </lineage>
</organism>
<accession>A0A6I6UU28</accession>
<dbReference type="KEGG" id="bvq:FHE72_16750"/>
<feature type="transmembrane region" description="Helical" evidence="1">
    <location>
        <begin position="59"/>
        <end position="80"/>
    </location>
</feature>
<evidence type="ECO:0000256" key="1">
    <source>
        <dbReference type="SAM" id="Phobius"/>
    </source>
</evidence>
<feature type="transmembrane region" description="Helical" evidence="1">
    <location>
        <begin position="86"/>
        <end position="108"/>
    </location>
</feature>
<feature type="transmembrane region" description="Helical" evidence="1">
    <location>
        <begin position="28"/>
        <end position="47"/>
    </location>
</feature>
<dbReference type="EMBL" id="CP047394">
    <property type="protein sequence ID" value="QHE62482.1"/>
    <property type="molecule type" value="Genomic_DNA"/>
</dbReference>
<keyword evidence="1" id="KW-0472">Membrane</keyword>
<dbReference type="NCBIfam" id="NF006750">
    <property type="entry name" value="PRK09272.1-3"/>
    <property type="match status" value="1"/>
</dbReference>
<keyword evidence="1" id="KW-1133">Transmembrane helix</keyword>
<gene>
    <name evidence="2" type="ORF">FHE72_16750</name>
</gene>
<proteinExistence type="predicted"/>
<name>A0A6I6UU28_9BACI</name>
<reference evidence="2 3" key="1">
    <citation type="submission" date="2019-06" db="EMBL/GenBank/DDBJ databases">
        <title>An operon consisting of a P-type ATPase gene and a transcriptional regular gene given the different cadmium resistance in Bacillus vietamensis 151-6 and Bacillus marisflavi 151-25.</title>
        <authorList>
            <person name="Yu X."/>
        </authorList>
    </citation>
    <scope>NUCLEOTIDE SEQUENCE [LARGE SCALE GENOMIC DNA]</scope>
    <source>
        <strain evidence="2 3">151-6</strain>
    </source>
</reference>
<dbReference type="Proteomes" id="UP000465062">
    <property type="component" value="Chromosome"/>
</dbReference>
<dbReference type="RefSeq" id="WP_061809364.1">
    <property type="nucleotide sequence ID" value="NZ_CP047394.1"/>
</dbReference>
<evidence type="ECO:0008006" key="4">
    <source>
        <dbReference type="Google" id="ProtNLM"/>
    </source>
</evidence>
<sequence>MYVMAKIIVSAIVIGVVTEISRRFPSYGGIIAALPLVSLLSIIWLYIQGEQSTEISKFALGVLWGFPATAFLLVIVYVAIQHSINLFLSIGIGICGWGLFLFIQELFLKYFKESFIGWFLQK</sequence>